<evidence type="ECO:0000313" key="5">
    <source>
        <dbReference type="Proteomes" id="UP000009049"/>
    </source>
</evidence>
<feature type="domain" description="N-acetyltransferase" evidence="3">
    <location>
        <begin position="4"/>
        <end position="173"/>
    </location>
</feature>
<dbReference type="AlphaFoldDB" id="A4CHV1"/>
<dbReference type="PROSITE" id="PS51186">
    <property type="entry name" value="GNAT"/>
    <property type="match status" value="1"/>
</dbReference>
<dbReference type="EMBL" id="CP001712">
    <property type="protein sequence ID" value="EAR16509.1"/>
    <property type="molecule type" value="Genomic_DNA"/>
</dbReference>
<evidence type="ECO:0000313" key="4">
    <source>
        <dbReference type="EMBL" id="EAR16509.1"/>
    </source>
</evidence>
<organism evidence="4 5">
    <name type="scientific">Robiginitalea biformata (strain ATCC BAA-864 / DSM 15991 / KCTC 12146 / HTCC2501)</name>
    <dbReference type="NCBI Taxonomy" id="313596"/>
    <lineage>
        <taxon>Bacteria</taxon>
        <taxon>Pseudomonadati</taxon>
        <taxon>Bacteroidota</taxon>
        <taxon>Flavobacteriia</taxon>
        <taxon>Flavobacteriales</taxon>
        <taxon>Flavobacteriaceae</taxon>
        <taxon>Robiginitalea</taxon>
    </lineage>
</organism>
<dbReference type="KEGG" id="rbi:RB2501_06405"/>
<dbReference type="Gene3D" id="3.40.630.30">
    <property type="match status" value="1"/>
</dbReference>
<accession>A4CHV1</accession>
<dbReference type="HOGENOM" id="CLU_013985_18_0_10"/>
<evidence type="ECO:0000256" key="2">
    <source>
        <dbReference type="ARBA" id="ARBA00023315"/>
    </source>
</evidence>
<dbReference type="Pfam" id="PF00583">
    <property type="entry name" value="Acetyltransf_1"/>
    <property type="match status" value="1"/>
</dbReference>
<keyword evidence="5" id="KW-1185">Reference proteome</keyword>
<evidence type="ECO:0000256" key="1">
    <source>
        <dbReference type="ARBA" id="ARBA00022679"/>
    </source>
</evidence>
<dbReference type="OrthoDB" id="7205533at2"/>
<dbReference type="SUPFAM" id="SSF55729">
    <property type="entry name" value="Acyl-CoA N-acyltransferases (Nat)"/>
    <property type="match status" value="1"/>
</dbReference>
<dbReference type="PANTHER" id="PTHR43877">
    <property type="entry name" value="AMINOALKYLPHOSPHONATE N-ACETYLTRANSFERASE-RELATED-RELATED"/>
    <property type="match status" value="1"/>
</dbReference>
<dbReference type="GO" id="GO:0016747">
    <property type="term" value="F:acyltransferase activity, transferring groups other than amino-acyl groups"/>
    <property type="evidence" value="ECO:0007669"/>
    <property type="project" value="InterPro"/>
</dbReference>
<name>A4CHV1_ROBBH</name>
<dbReference type="RefSeq" id="WP_015753266.1">
    <property type="nucleotide sequence ID" value="NC_013222.1"/>
</dbReference>
<sequence>MEPLEFIRCTPADLDVLRDVSISTFSRAFETQNNPEDFAAYLRKAFGRNQLETEFRHPDMHFYFVRSEGDLVGYFKLNTGNAQTELREPKGMELERIYVLAGFQGRGMGARMLDWICGHARSAGKTYLWLGVWEHNPRAIAFYERQGFVTFGKHPYDIGNDRQWDWLMRLDLPASKGMAPDRGPASDNTT</sequence>
<dbReference type="Proteomes" id="UP000009049">
    <property type="component" value="Chromosome"/>
</dbReference>
<dbReference type="InterPro" id="IPR016181">
    <property type="entry name" value="Acyl_CoA_acyltransferase"/>
</dbReference>
<dbReference type="eggNOG" id="COG0456">
    <property type="taxonomic scope" value="Bacteria"/>
</dbReference>
<proteinExistence type="predicted"/>
<reference evidence="4 5" key="1">
    <citation type="journal article" date="2009" name="J. Bacteriol.">
        <title>Complete genome sequence of Robiginitalea biformata HTCC2501.</title>
        <authorList>
            <person name="Oh H.M."/>
            <person name="Giovannoni S.J."/>
            <person name="Lee K."/>
            <person name="Ferriera S."/>
            <person name="Johnson J."/>
            <person name="Cho J.C."/>
        </authorList>
    </citation>
    <scope>NUCLEOTIDE SEQUENCE [LARGE SCALE GENOMIC DNA]</scope>
    <source>
        <strain evidence="5">ATCC BAA-864 / HTCC2501 / KCTC 12146</strain>
    </source>
</reference>
<keyword evidence="1 4" id="KW-0808">Transferase</keyword>
<dbReference type="STRING" id="313596.RB2501_06405"/>
<gene>
    <name evidence="4" type="ordered locus">RB2501_06405</name>
</gene>
<dbReference type="InterPro" id="IPR050832">
    <property type="entry name" value="Bact_Acetyltransf"/>
</dbReference>
<dbReference type="InterPro" id="IPR000182">
    <property type="entry name" value="GNAT_dom"/>
</dbReference>
<dbReference type="CDD" id="cd04301">
    <property type="entry name" value="NAT_SF"/>
    <property type="match status" value="1"/>
</dbReference>
<evidence type="ECO:0000259" key="3">
    <source>
        <dbReference type="PROSITE" id="PS51186"/>
    </source>
</evidence>
<keyword evidence="2" id="KW-0012">Acyltransferase</keyword>
<dbReference type="PANTHER" id="PTHR43877:SF2">
    <property type="entry name" value="AMINOALKYLPHOSPHONATE N-ACETYLTRANSFERASE-RELATED"/>
    <property type="match status" value="1"/>
</dbReference>
<protein>
    <submittedName>
        <fullName evidence="4">Putative N-acetyltransferase, GNAT family protein</fullName>
    </submittedName>
</protein>